<evidence type="ECO:0000313" key="2">
    <source>
        <dbReference type="EMBL" id="MFB9575868.1"/>
    </source>
</evidence>
<protein>
    <recommendedName>
        <fullName evidence="4">DUF1963 domain-containing protein</fullName>
    </recommendedName>
</protein>
<reference evidence="2 3" key="1">
    <citation type="submission" date="2024-09" db="EMBL/GenBank/DDBJ databases">
        <authorList>
            <person name="Sun Q."/>
            <person name="Mori K."/>
        </authorList>
    </citation>
    <scope>NUCLEOTIDE SEQUENCE [LARGE SCALE GENOMIC DNA]</scope>
    <source>
        <strain evidence="2 3">JCM 3331</strain>
    </source>
</reference>
<organism evidence="2 3">
    <name type="scientific">Streptomyces yanii</name>
    <dbReference type="NCBI Taxonomy" id="78510"/>
    <lineage>
        <taxon>Bacteria</taxon>
        <taxon>Bacillati</taxon>
        <taxon>Actinomycetota</taxon>
        <taxon>Actinomycetes</taxon>
        <taxon>Kitasatosporales</taxon>
        <taxon>Streptomycetaceae</taxon>
        <taxon>Streptomyces</taxon>
    </lineage>
</organism>
<dbReference type="Proteomes" id="UP001589710">
    <property type="component" value="Unassembled WGS sequence"/>
</dbReference>
<feature type="region of interest" description="Disordered" evidence="1">
    <location>
        <begin position="279"/>
        <end position="303"/>
    </location>
</feature>
<name>A0ABV5RDF1_9ACTN</name>
<dbReference type="Gene3D" id="2.30.320.10">
    <property type="entry name" value="YwqG-like"/>
    <property type="match status" value="1"/>
</dbReference>
<dbReference type="EMBL" id="JBHMCG010000115">
    <property type="protein sequence ID" value="MFB9575868.1"/>
    <property type="molecule type" value="Genomic_DNA"/>
</dbReference>
<keyword evidence="3" id="KW-1185">Reference proteome</keyword>
<evidence type="ECO:0000313" key="3">
    <source>
        <dbReference type="Proteomes" id="UP001589710"/>
    </source>
</evidence>
<evidence type="ECO:0008006" key="4">
    <source>
        <dbReference type="Google" id="ProtNLM"/>
    </source>
</evidence>
<dbReference type="RefSeq" id="WP_345513917.1">
    <property type="nucleotide sequence ID" value="NZ_BAAAXD010000027.1"/>
</dbReference>
<gene>
    <name evidence="2" type="ORF">ACFFTL_27190</name>
</gene>
<sequence>MTRTTPPRPWDVASVFPALAGMARTATRLHPSPGDPTVHESSVGGPLLWPTDEAWPVCADDHHPHRLTTLEDVRTLRRILTQAWQRPRPPRTNLLTPDEQAVVDRIHAGHDPSLLPAEPLPLIALAQLYARDVPDLPCPDGTDMLQVLWCPFAEIEDSPSAVHLRWRQSGSVRDVLADPPAPDFVGLDDYVPAPCVLHPERVVEYPAAHELDHALTERVYAWEKEQQQGEGQGLSYRGDLSVAPGWKVGGWSAPWTFCDPMEVRCDCGAPVEPLLTVDSSEWDGESTGWRPVEDRDETGRPPYPDWDCPTMVTVGRGYTLQVYRCTVSYGHPPVTTLQ</sequence>
<proteinExistence type="predicted"/>
<evidence type="ECO:0000256" key="1">
    <source>
        <dbReference type="SAM" id="MobiDB-lite"/>
    </source>
</evidence>
<comment type="caution">
    <text evidence="2">The sequence shown here is derived from an EMBL/GenBank/DDBJ whole genome shotgun (WGS) entry which is preliminary data.</text>
</comment>
<accession>A0ABV5RDF1</accession>